<gene>
    <name evidence="9" type="ORF">BZA70DRAFT_279890</name>
</gene>
<evidence type="ECO:0000256" key="2">
    <source>
        <dbReference type="ARBA" id="ARBA00022448"/>
    </source>
</evidence>
<evidence type="ECO:0000256" key="3">
    <source>
        <dbReference type="ARBA" id="ARBA00022692"/>
    </source>
</evidence>
<dbReference type="Gene3D" id="1.20.1250.20">
    <property type="entry name" value="MFS general substrate transporter like domains"/>
    <property type="match status" value="1"/>
</dbReference>
<protein>
    <submittedName>
        <fullName evidence="9">Synaptic vesicle transporter</fullName>
    </submittedName>
</protein>
<feature type="transmembrane region" description="Helical" evidence="7">
    <location>
        <begin position="588"/>
        <end position="608"/>
    </location>
</feature>
<feature type="transmembrane region" description="Helical" evidence="7">
    <location>
        <begin position="313"/>
        <end position="337"/>
    </location>
</feature>
<dbReference type="InterPro" id="IPR036259">
    <property type="entry name" value="MFS_trans_sf"/>
</dbReference>
<feature type="region of interest" description="Disordered" evidence="6">
    <location>
        <begin position="1"/>
        <end position="31"/>
    </location>
</feature>
<feature type="transmembrane region" description="Helical" evidence="7">
    <location>
        <begin position="455"/>
        <end position="475"/>
    </location>
</feature>
<feature type="domain" description="Major facilitator superfamily (MFS) profile" evidence="8">
    <location>
        <begin position="188"/>
        <end position="612"/>
    </location>
</feature>
<keyword evidence="10" id="KW-1185">Reference proteome</keyword>
<keyword evidence="2" id="KW-0813">Transport</keyword>
<evidence type="ECO:0000256" key="6">
    <source>
        <dbReference type="SAM" id="MobiDB-lite"/>
    </source>
</evidence>
<accession>A0ABR1F4J1</accession>
<comment type="subcellular location">
    <subcellularLocation>
        <location evidence="1">Membrane</location>
        <topology evidence="1">Multi-pass membrane protein</topology>
    </subcellularLocation>
</comment>
<organism evidence="9 10">
    <name type="scientific">Myxozyma melibiosi</name>
    <dbReference type="NCBI Taxonomy" id="54550"/>
    <lineage>
        <taxon>Eukaryota</taxon>
        <taxon>Fungi</taxon>
        <taxon>Dikarya</taxon>
        <taxon>Ascomycota</taxon>
        <taxon>Saccharomycotina</taxon>
        <taxon>Lipomycetes</taxon>
        <taxon>Lipomycetales</taxon>
        <taxon>Lipomycetaceae</taxon>
        <taxon>Myxozyma</taxon>
    </lineage>
</organism>
<evidence type="ECO:0000256" key="1">
    <source>
        <dbReference type="ARBA" id="ARBA00004141"/>
    </source>
</evidence>
<feature type="transmembrane region" description="Helical" evidence="7">
    <location>
        <begin position="424"/>
        <end position="443"/>
    </location>
</feature>
<sequence>MADQDDKTSSGSSTYAGYHHSQTKGTEDSHPVIAHDFAAAQTEKKPDTTFPFDTEDVNRAEFPQEYQTETATGLVPAATLENTISNNRIYRTETIQTIGSALSRAPTTDINFPFATELADRAEFPDEYNTETATGLVPQTTLQSYRGRRASPILEANEKGDEGIEYVTFLIGDKENPKNWSNFHKWVATLDISILVIAIAFGSSCVTGGLGLIEDKYNVSQEVAILTCSIMVVGFAVGPLLWSPLSEQIGRRPVYLISLLLYTLLNIPCALSPNIGGLLAARFLCGVFSSSGLVLAGGTIADIWPMEHRGNAIAYFAAAPYCGPVFGPLVCGWINIGSGRLDLIFWVNMAFAGVTMLMALAIPETYAPAILKARAKKLRKETGNPNIMTEQERLKAPFSETVRTVLIKPVNLILTEPILDLMNLYVVLIYSLLYAFFFAYPVIFQELHNYNDGIIGLMFIPILIGAMFALVTTPVLEKVYTKTIAKRPPTPEDRLVGAMIGAPFVPIALFILGATSYKHIIWVGPSSAGLAFGYGMVLIYFSVNNYIIDSYESCAASALAAKVFTRSAGGAAFPLFTTQMYHRLGLQWASWLLAFISLAMVLIPFCFYKYGAFLRAKFSHSGDDADDAKTETASS</sequence>
<keyword evidence="4 7" id="KW-1133">Transmembrane helix</keyword>
<dbReference type="GeneID" id="90038374"/>
<dbReference type="RefSeq" id="XP_064767769.1">
    <property type="nucleotide sequence ID" value="XM_064912862.1"/>
</dbReference>
<dbReference type="InterPro" id="IPR011701">
    <property type="entry name" value="MFS"/>
</dbReference>
<comment type="caution">
    <text evidence="9">The sequence shown here is derived from an EMBL/GenBank/DDBJ whole genome shotgun (WGS) entry which is preliminary data.</text>
</comment>
<evidence type="ECO:0000256" key="4">
    <source>
        <dbReference type="ARBA" id="ARBA00022989"/>
    </source>
</evidence>
<dbReference type="EMBL" id="JBBJBU010000007">
    <property type="protein sequence ID" value="KAK7204736.1"/>
    <property type="molecule type" value="Genomic_DNA"/>
</dbReference>
<feature type="transmembrane region" description="Helical" evidence="7">
    <location>
        <begin position="186"/>
        <end position="211"/>
    </location>
</feature>
<keyword evidence="5 7" id="KW-0472">Membrane</keyword>
<feature type="transmembrane region" description="Helical" evidence="7">
    <location>
        <begin position="520"/>
        <end position="543"/>
    </location>
</feature>
<dbReference type="Proteomes" id="UP001498771">
    <property type="component" value="Unassembled WGS sequence"/>
</dbReference>
<evidence type="ECO:0000256" key="5">
    <source>
        <dbReference type="ARBA" id="ARBA00023136"/>
    </source>
</evidence>
<feature type="transmembrane region" description="Helical" evidence="7">
    <location>
        <begin position="254"/>
        <end position="273"/>
    </location>
</feature>
<evidence type="ECO:0000256" key="7">
    <source>
        <dbReference type="SAM" id="Phobius"/>
    </source>
</evidence>
<feature type="transmembrane region" description="Helical" evidence="7">
    <location>
        <begin position="223"/>
        <end position="242"/>
    </location>
</feature>
<dbReference type="SUPFAM" id="SSF103473">
    <property type="entry name" value="MFS general substrate transporter"/>
    <property type="match status" value="1"/>
</dbReference>
<dbReference type="Pfam" id="PF07690">
    <property type="entry name" value="MFS_1"/>
    <property type="match status" value="1"/>
</dbReference>
<dbReference type="PANTHER" id="PTHR23502:SF132">
    <property type="entry name" value="POLYAMINE TRANSPORTER 2-RELATED"/>
    <property type="match status" value="1"/>
</dbReference>
<keyword evidence="3 7" id="KW-0812">Transmembrane</keyword>
<feature type="transmembrane region" description="Helical" evidence="7">
    <location>
        <begin position="495"/>
        <end position="514"/>
    </location>
</feature>
<name>A0ABR1F4J1_9ASCO</name>
<proteinExistence type="predicted"/>
<dbReference type="InterPro" id="IPR020846">
    <property type="entry name" value="MFS_dom"/>
</dbReference>
<evidence type="ECO:0000313" key="9">
    <source>
        <dbReference type="EMBL" id="KAK7204736.1"/>
    </source>
</evidence>
<dbReference type="CDD" id="cd17323">
    <property type="entry name" value="MFS_Tpo1_MDR_like"/>
    <property type="match status" value="1"/>
</dbReference>
<feature type="transmembrane region" description="Helical" evidence="7">
    <location>
        <begin position="343"/>
        <end position="362"/>
    </location>
</feature>
<evidence type="ECO:0000313" key="10">
    <source>
        <dbReference type="Proteomes" id="UP001498771"/>
    </source>
</evidence>
<feature type="transmembrane region" description="Helical" evidence="7">
    <location>
        <begin position="279"/>
        <end position="301"/>
    </location>
</feature>
<feature type="transmembrane region" description="Helical" evidence="7">
    <location>
        <begin position="555"/>
        <end position="576"/>
    </location>
</feature>
<reference evidence="9 10" key="1">
    <citation type="submission" date="2024-03" db="EMBL/GenBank/DDBJ databases">
        <title>Genome-scale model development and genomic sequencing of the oleaginous clade Lipomyces.</title>
        <authorList>
            <consortium name="Lawrence Berkeley National Laboratory"/>
            <person name="Czajka J.J."/>
            <person name="Han Y."/>
            <person name="Kim J."/>
            <person name="Mondo S.J."/>
            <person name="Hofstad B.A."/>
            <person name="Robles A."/>
            <person name="Haridas S."/>
            <person name="Riley R."/>
            <person name="LaButti K."/>
            <person name="Pangilinan J."/>
            <person name="Andreopoulos W."/>
            <person name="Lipzen A."/>
            <person name="Yan J."/>
            <person name="Wang M."/>
            <person name="Ng V."/>
            <person name="Grigoriev I.V."/>
            <person name="Spatafora J.W."/>
            <person name="Magnuson J.K."/>
            <person name="Baker S.E."/>
            <person name="Pomraning K.R."/>
        </authorList>
    </citation>
    <scope>NUCLEOTIDE SEQUENCE [LARGE SCALE GENOMIC DNA]</scope>
    <source>
        <strain evidence="9 10">Phaff 52-87</strain>
    </source>
</reference>
<dbReference type="PANTHER" id="PTHR23502">
    <property type="entry name" value="MAJOR FACILITATOR SUPERFAMILY"/>
    <property type="match status" value="1"/>
</dbReference>
<evidence type="ECO:0000259" key="8">
    <source>
        <dbReference type="PROSITE" id="PS50850"/>
    </source>
</evidence>
<dbReference type="PROSITE" id="PS50850">
    <property type="entry name" value="MFS"/>
    <property type="match status" value="1"/>
</dbReference>